<proteinExistence type="predicted"/>
<evidence type="ECO:0000259" key="3">
    <source>
        <dbReference type="PROSITE" id="PS50848"/>
    </source>
</evidence>
<sequence length="903" mass="100653">MATAAKPPAPAPAAAAPGDVSEVELSEAGSPDLGSGSSGGSGRSTAEFSGWVYHLGVNTIGHEYCHLRFLVIRGKVVAMYKRDPHDNPGLEPIRMGAVSHTLMVEELGRRRVNHGDVYVLRLYNRLDQTKKGEIACATPGEARKWIEAFEQAKQQADNDRVRGVNWNRLQNENEINFDGHRPRVRRYAQGLGKLVRIGKGPEMLLRQSSDLRSQERVNTNFGGDTGDAFEAHEWRFVRTFNGIRIFEDIANPKGGKGILLKSVGVVGANPDTVFEAVLDLDKHKRYEWDMLTADLELVEAIDGYYDVVYGTYEPKYLNWWNAKKDFVFSRQWFRGQDGAYKIGLLIVMKVPKWVIKAIDKVRTGLLWKGRKDINGVCCLVAWEKVARPIDLGGLGIPNLQIMGWTSQMRWLWLIADLWAHLDIPVQPQMRALFSIAVTTQCPASHNKRPPKHGYERTQINQQWVGFAVEFGEVELVVARRSVLNASWRRIAATPAVAVAVPGASTWEIRKLNTSGSSSPKCVVTLMLEISPSFWGRWKRRHSSNFDKSIPYALLSQVAGLREYFAANPALTSDLSSTVVKSKASEPLIIQSELEDTETGDQFYDALARGESFEDEDSDDDDEITPKVNTMAGKVKLKNVSWAIAGLALKTTKALVETSELVTNSTPVTVDPSHFHGTLHRAKNENDPNSWSTPGGEKFMIRGKTYLTDYTKIVGGDPLLKLIAVDWFKVNERFDSIALHPKNLVQSEAAKKIPFILVINLQVPAKPNYNLVMYYASERPVNKDSLLGRFIDGTDTFRDARFKLIPSIVEGYWMVKRAVGTKACLLGKAVTCNYLRQDNFLEIDVDIGSSSVARSIIGLVLGYVTSIVVDLAILIEAKEEEELPEYILGTVRLNRVNPDSAAPI</sequence>
<dbReference type="InterPro" id="IPR001849">
    <property type="entry name" value="PH_domain"/>
</dbReference>
<feature type="domain" description="START" evidence="3">
    <location>
        <begin position="234"/>
        <end position="342"/>
    </location>
</feature>
<dbReference type="InterPro" id="IPR045096">
    <property type="entry name" value="EDR2-like"/>
</dbReference>
<dbReference type="PANTHER" id="PTHR12136:SF47">
    <property type="entry name" value="ENHANCED DISEASE RESISTANCE PROTEIN (DUF1336)"/>
    <property type="match status" value="1"/>
</dbReference>
<dbReference type="CDD" id="cd00177">
    <property type="entry name" value="START"/>
    <property type="match status" value="1"/>
</dbReference>
<dbReference type="Pfam" id="PF07059">
    <property type="entry name" value="EDR2_C"/>
    <property type="match status" value="1"/>
</dbReference>
<dbReference type="AlphaFoldDB" id="A0AAQ3UML4"/>
<dbReference type="InterPro" id="IPR002913">
    <property type="entry name" value="START_lipid-bd_dom"/>
</dbReference>
<name>A0AAQ3UML4_PASNO</name>
<reference evidence="4 5" key="1">
    <citation type="submission" date="2024-02" db="EMBL/GenBank/DDBJ databases">
        <title>High-quality chromosome-scale genome assembly of Pensacola bahiagrass (Paspalum notatum Flugge var. saurae).</title>
        <authorList>
            <person name="Vega J.M."/>
            <person name="Podio M."/>
            <person name="Orjuela J."/>
            <person name="Siena L.A."/>
            <person name="Pessino S.C."/>
            <person name="Combes M.C."/>
            <person name="Mariac C."/>
            <person name="Albertini E."/>
            <person name="Pupilli F."/>
            <person name="Ortiz J.P.A."/>
            <person name="Leblanc O."/>
        </authorList>
    </citation>
    <scope>NUCLEOTIDE SEQUENCE [LARGE SCALE GENOMIC DNA]</scope>
    <source>
        <strain evidence="4">R1</strain>
        <tissue evidence="4">Leaf</tissue>
    </source>
</reference>
<feature type="compositionally biased region" description="Low complexity" evidence="2">
    <location>
        <begin position="1"/>
        <end position="17"/>
    </location>
</feature>
<dbReference type="GO" id="GO:0008289">
    <property type="term" value="F:lipid binding"/>
    <property type="evidence" value="ECO:0007669"/>
    <property type="project" value="InterPro"/>
</dbReference>
<dbReference type="InterPro" id="IPR009769">
    <property type="entry name" value="EDR2_C"/>
</dbReference>
<dbReference type="SMART" id="SM00233">
    <property type="entry name" value="PH"/>
    <property type="match status" value="1"/>
</dbReference>
<feature type="region of interest" description="Disordered" evidence="2">
    <location>
        <begin position="1"/>
        <end position="41"/>
    </location>
</feature>
<dbReference type="PANTHER" id="PTHR12136">
    <property type="entry name" value="ENHANCED DISEASE RESISTANCE-RELATED"/>
    <property type="match status" value="1"/>
</dbReference>
<evidence type="ECO:0000256" key="2">
    <source>
        <dbReference type="SAM" id="MobiDB-lite"/>
    </source>
</evidence>
<protein>
    <recommendedName>
        <fullName evidence="3">START domain-containing protein</fullName>
    </recommendedName>
</protein>
<dbReference type="SUPFAM" id="SSF55961">
    <property type="entry name" value="Bet v1-like"/>
    <property type="match status" value="1"/>
</dbReference>
<dbReference type="EMBL" id="CP144753">
    <property type="protein sequence ID" value="WVZ92762.1"/>
    <property type="molecule type" value="Genomic_DNA"/>
</dbReference>
<accession>A0AAQ3UML4</accession>
<comment type="subcellular location">
    <subcellularLocation>
        <location evidence="1">Nucleus</location>
    </subcellularLocation>
</comment>
<evidence type="ECO:0000256" key="1">
    <source>
        <dbReference type="ARBA" id="ARBA00004123"/>
    </source>
</evidence>
<dbReference type="Proteomes" id="UP001341281">
    <property type="component" value="Chromosome 09"/>
</dbReference>
<evidence type="ECO:0000313" key="5">
    <source>
        <dbReference type="Proteomes" id="UP001341281"/>
    </source>
</evidence>
<gene>
    <name evidence="4" type="ORF">U9M48_038805</name>
</gene>
<dbReference type="Gene3D" id="3.30.530.20">
    <property type="match status" value="1"/>
</dbReference>
<dbReference type="PROSITE" id="PS50848">
    <property type="entry name" value="START"/>
    <property type="match status" value="1"/>
</dbReference>
<dbReference type="InterPro" id="IPR023393">
    <property type="entry name" value="START-like_dom_sf"/>
</dbReference>
<evidence type="ECO:0000313" key="4">
    <source>
        <dbReference type="EMBL" id="WVZ92762.1"/>
    </source>
</evidence>
<keyword evidence="5" id="KW-1185">Reference proteome</keyword>
<dbReference type="GO" id="GO:0005634">
    <property type="term" value="C:nucleus"/>
    <property type="evidence" value="ECO:0007669"/>
    <property type="project" value="UniProtKB-SubCell"/>
</dbReference>
<organism evidence="4 5">
    <name type="scientific">Paspalum notatum var. saurae</name>
    <dbReference type="NCBI Taxonomy" id="547442"/>
    <lineage>
        <taxon>Eukaryota</taxon>
        <taxon>Viridiplantae</taxon>
        <taxon>Streptophyta</taxon>
        <taxon>Embryophyta</taxon>
        <taxon>Tracheophyta</taxon>
        <taxon>Spermatophyta</taxon>
        <taxon>Magnoliopsida</taxon>
        <taxon>Liliopsida</taxon>
        <taxon>Poales</taxon>
        <taxon>Poaceae</taxon>
        <taxon>PACMAD clade</taxon>
        <taxon>Panicoideae</taxon>
        <taxon>Andropogonodae</taxon>
        <taxon>Paspaleae</taxon>
        <taxon>Paspalinae</taxon>
        <taxon>Paspalum</taxon>
    </lineage>
</organism>